<feature type="binding site" evidence="20">
    <location>
        <position position="186"/>
    </location>
    <ligand>
        <name>UDP-N-acetyl-alpha-D-muramoyl-L-alanyl-D-glutamate</name>
        <dbReference type="ChEBI" id="CHEBI:83900"/>
    </ligand>
</feature>
<dbReference type="PROSITE" id="PS01011">
    <property type="entry name" value="FOLYLPOLYGLU_SYNT_1"/>
    <property type="match status" value="1"/>
</dbReference>
<dbReference type="InterPro" id="IPR018109">
    <property type="entry name" value="Folylpolyglutamate_synth_CS"/>
</dbReference>
<dbReference type="SUPFAM" id="SSF53244">
    <property type="entry name" value="MurD-like peptide ligases, peptide-binding domain"/>
    <property type="match status" value="1"/>
</dbReference>
<dbReference type="SUPFAM" id="SSF53623">
    <property type="entry name" value="MurD-like peptide ligases, catalytic domain"/>
    <property type="match status" value="1"/>
</dbReference>
<comment type="function">
    <text evidence="14 20">Catalyzes the addition of meso-diaminopimelic acid to the nucleotide precursor UDP-N-acetylmuramoyl-L-alanyl-D-glutamate (UMAG) in the biosynthesis of bacterial cell-wall peptidoglycan.</text>
</comment>
<keyword evidence="11 20" id="KW-0131">Cell cycle</keyword>
<feature type="short sequence motif" description="Meso-diaminopimelate recognition motif" evidence="20">
    <location>
        <begin position="406"/>
        <end position="409"/>
    </location>
</feature>
<dbReference type="NCBIfam" id="NF001124">
    <property type="entry name" value="PRK00139.1-2"/>
    <property type="match status" value="1"/>
</dbReference>
<feature type="binding site" evidence="20">
    <location>
        <position position="382"/>
    </location>
    <ligand>
        <name>meso-2,6-diaminopimelate</name>
        <dbReference type="ChEBI" id="CHEBI:57791"/>
    </ligand>
</feature>
<evidence type="ECO:0000256" key="3">
    <source>
        <dbReference type="ARBA" id="ARBA00022490"/>
    </source>
</evidence>
<dbReference type="Gene3D" id="3.90.190.20">
    <property type="entry name" value="Mur ligase, C-terminal domain"/>
    <property type="match status" value="1"/>
</dbReference>
<accession>A0AB39BRY7</accession>
<dbReference type="SUPFAM" id="SSF63418">
    <property type="entry name" value="MurE/MurF N-terminal domain"/>
    <property type="match status" value="1"/>
</dbReference>
<dbReference type="AlphaFoldDB" id="A0AB39BRY7"/>
<evidence type="ECO:0000256" key="9">
    <source>
        <dbReference type="ARBA" id="ARBA00022960"/>
    </source>
</evidence>
<feature type="binding site" evidence="20">
    <location>
        <begin position="109"/>
        <end position="115"/>
    </location>
    <ligand>
        <name>ATP</name>
        <dbReference type="ChEBI" id="CHEBI:30616"/>
    </ligand>
</feature>
<gene>
    <name evidence="20" type="primary">murE</name>
    <name evidence="25" type="ORF">AB3N04_18050</name>
</gene>
<dbReference type="GO" id="GO:0005737">
    <property type="term" value="C:cytoplasm"/>
    <property type="evidence" value="ECO:0007669"/>
    <property type="project" value="UniProtKB-SubCell"/>
</dbReference>
<dbReference type="GO" id="GO:0004326">
    <property type="term" value="F:tetrahydrofolylpolyglutamate synthase activity"/>
    <property type="evidence" value="ECO:0007669"/>
    <property type="project" value="InterPro"/>
</dbReference>
<keyword evidence="3 20" id="KW-0963">Cytoplasm</keyword>
<dbReference type="EMBL" id="CP162551">
    <property type="protein sequence ID" value="XDI36557.1"/>
    <property type="molecule type" value="Genomic_DNA"/>
</dbReference>
<comment type="catalytic activity">
    <reaction evidence="13 20">
        <text>UDP-N-acetyl-alpha-D-muramoyl-L-alanyl-D-glutamate + meso-2,6-diaminopimelate + ATP = UDP-N-acetyl-alpha-D-muramoyl-L-alanyl-gamma-D-glutamyl-meso-2,6-diaminopimelate + ADP + phosphate + H(+)</text>
        <dbReference type="Rhea" id="RHEA:23676"/>
        <dbReference type="ChEBI" id="CHEBI:15378"/>
        <dbReference type="ChEBI" id="CHEBI:30616"/>
        <dbReference type="ChEBI" id="CHEBI:43474"/>
        <dbReference type="ChEBI" id="CHEBI:57791"/>
        <dbReference type="ChEBI" id="CHEBI:83900"/>
        <dbReference type="ChEBI" id="CHEBI:83905"/>
        <dbReference type="ChEBI" id="CHEBI:456216"/>
        <dbReference type="EC" id="6.3.2.13"/>
    </reaction>
</comment>
<evidence type="ECO:0000256" key="5">
    <source>
        <dbReference type="ARBA" id="ARBA00022618"/>
    </source>
</evidence>
<dbReference type="GO" id="GO:0008765">
    <property type="term" value="F:UDP-N-acetylmuramoylalanyl-D-glutamate-2,6-diaminopimelate ligase activity"/>
    <property type="evidence" value="ECO:0007669"/>
    <property type="project" value="UniProtKB-UniRule"/>
</dbReference>
<dbReference type="InterPro" id="IPR005761">
    <property type="entry name" value="UDP-N-AcMur-Glu-dNH2Pim_ligase"/>
</dbReference>
<dbReference type="InterPro" id="IPR000713">
    <property type="entry name" value="Mur_ligase_N"/>
</dbReference>
<dbReference type="GO" id="GO:0071555">
    <property type="term" value="P:cell wall organization"/>
    <property type="evidence" value="ECO:0007669"/>
    <property type="project" value="UniProtKB-KW"/>
</dbReference>
<dbReference type="GO" id="GO:0000287">
    <property type="term" value="F:magnesium ion binding"/>
    <property type="evidence" value="ECO:0007669"/>
    <property type="project" value="UniProtKB-UniRule"/>
</dbReference>
<evidence type="ECO:0000256" key="14">
    <source>
        <dbReference type="ARBA" id="ARBA00056782"/>
    </source>
</evidence>
<evidence type="ECO:0000259" key="22">
    <source>
        <dbReference type="Pfam" id="PF01225"/>
    </source>
</evidence>
<evidence type="ECO:0000256" key="16">
    <source>
        <dbReference type="ARBA" id="ARBA00072883"/>
    </source>
</evidence>
<dbReference type="InterPro" id="IPR004101">
    <property type="entry name" value="Mur_ligase_C"/>
</dbReference>
<evidence type="ECO:0000256" key="21">
    <source>
        <dbReference type="RuleBase" id="RU004135"/>
    </source>
</evidence>
<comment type="PTM">
    <text evidence="20">Carboxylation is probably crucial for Mg(2+) binding and, consequently, for the gamma-phosphate positioning of ATP.</text>
</comment>
<organism evidence="25">
    <name type="scientific">Alkalihalophilus sp. As8PL</name>
    <dbReference type="NCBI Taxonomy" id="3237103"/>
    <lineage>
        <taxon>Bacteria</taxon>
        <taxon>Bacillati</taxon>
        <taxon>Bacillota</taxon>
        <taxon>Bacilli</taxon>
        <taxon>Bacillales</taxon>
        <taxon>Bacillaceae</taxon>
        <taxon>Alkalihalophilus</taxon>
    </lineage>
</organism>
<proteinExistence type="inferred from homology"/>
<evidence type="ECO:0000256" key="12">
    <source>
        <dbReference type="ARBA" id="ARBA00023316"/>
    </source>
</evidence>
<keyword evidence="6 20" id="KW-0547">Nucleotide-binding</keyword>
<feature type="binding site" evidence="20">
    <location>
        <begin position="406"/>
        <end position="409"/>
    </location>
    <ligand>
        <name>meso-2,6-diaminopimelate</name>
        <dbReference type="ChEBI" id="CHEBI:57791"/>
    </ligand>
</feature>
<comment type="pathway">
    <text evidence="1 20 21">Cell wall biogenesis; peptidoglycan biosynthesis.</text>
</comment>
<comment type="cofactor">
    <cofactor evidence="20">
        <name>Mg(2+)</name>
        <dbReference type="ChEBI" id="CHEBI:18420"/>
    </cofactor>
</comment>
<feature type="binding site" evidence="20">
    <location>
        <position position="456"/>
    </location>
    <ligand>
        <name>meso-2,6-diaminopimelate</name>
        <dbReference type="ChEBI" id="CHEBI:57791"/>
    </ligand>
</feature>
<dbReference type="Gene3D" id="3.40.1390.10">
    <property type="entry name" value="MurE/MurF, N-terminal domain"/>
    <property type="match status" value="1"/>
</dbReference>
<name>A0AB39BRY7_9BACI</name>
<feature type="domain" description="Mur ligase C-terminal" evidence="23">
    <location>
        <begin position="333"/>
        <end position="458"/>
    </location>
</feature>
<feature type="binding site" evidence="20">
    <location>
        <position position="30"/>
    </location>
    <ligand>
        <name>UDP-N-acetyl-alpha-D-muramoyl-L-alanyl-D-glutamate</name>
        <dbReference type="ChEBI" id="CHEBI:83900"/>
    </ligand>
</feature>
<evidence type="ECO:0000256" key="18">
    <source>
        <dbReference type="ARBA" id="ARBA00076158"/>
    </source>
</evidence>
<dbReference type="Pfam" id="PF01225">
    <property type="entry name" value="Mur_ligase"/>
    <property type="match status" value="1"/>
</dbReference>
<evidence type="ECO:0000256" key="19">
    <source>
        <dbReference type="ARBA" id="ARBA00081560"/>
    </source>
</evidence>
<dbReference type="HAMAP" id="MF_00208">
    <property type="entry name" value="MurE"/>
    <property type="match status" value="1"/>
</dbReference>
<sequence>MKLQQLTDVLRTYEIKNEGNPDILQIEMDSREVQEGTLFFCIPGYTVDGHDYAHQAVKSGAVAVVAERELPQLDVPTIIVRDIKRAMARIANLFYQDPTSSLHLIGVTGTNGKTTVTHLLEQIMRDGKKKTGLIGTMYTKIGDQQLNTQNTTPESITLQKRFKEMVDAEVDTALMEVSSHALHLGRVRGCDFNVAVFTNLTPDHLNYHETMEAYMYAKGLLFAQLGNRYSNDKVAIFNCDDQATNELLNMTTVDAITYGIKNHADVMAKDIQISSNGTTFMLSAFQEEIEINMKLIGMFSVYNALAAASAALVSGIPLETVKESLESVEGVAGRFEPVDAGQDYTVIVDYAHTSDSLENVLTTVKEFAKGNISVVVGCGGDRDRTKRPVMAEIATKYADHAIFTSDNPRSEDPKQILDDMVTGLAAQNFSVCLDRKDAIYQAVNQAQKNDILVIAGKGHETYQIIGSKTIHFDDREVAKQAIEERV</sequence>
<evidence type="ECO:0000256" key="20">
    <source>
        <dbReference type="HAMAP-Rule" id="MF_00208"/>
    </source>
</evidence>
<keyword evidence="12 20" id="KW-0961">Cell wall biogenesis/degradation</keyword>
<keyword evidence="7 20" id="KW-0067">ATP-binding</keyword>
<dbReference type="FunFam" id="3.90.190.20:FF:000006">
    <property type="entry name" value="UDP-N-acetylmuramoyl-L-alanyl-D-glutamate--2,6-diaminopimelate ligase"/>
    <property type="match status" value="1"/>
</dbReference>
<evidence type="ECO:0000256" key="13">
    <source>
        <dbReference type="ARBA" id="ARBA00050251"/>
    </source>
</evidence>
<dbReference type="InterPro" id="IPR035911">
    <property type="entry name" value="MurE/MurF_N"/>
</dbReference>
<comment type="caution">
    <text evidence="20">Lacks conserved residue(s) required for the propagation of feature annotation.</text>
</comment>
<dbReference type="GO" id="GO:0008360">
    <property type="term" value="P:regulation of cell shape"/>
    <property type="evidence" value="ECO:0007669"/>
    <property type="project" value="UniProtKB-KW"/>
</dbReference>
<feature type="domain" description="Mur ligase central" evidence="24">
    <location>
        <begin position="107"/>
        <end position="311"/>
    </location>
</feature>
<evidence type="ECO:0000256" key="6">
    <source>
        <dbReference type="ARBA" id="ARBA00022741"/>
    </source>
</evidence>
<evidence type="ECO:0000256" key="2">
    <source>
        <dbReference type="ARBA" id="ARBA00005898"/>
    </source>
</evidence>
<feature type="domain" description="Mur ligase N-terminal catalytic" evidence="22">
    <location>
        <begin position="25"/>
        <end position="95"/>
    </location>
</feature>
<evidence type="ECO:0000256" key="11">
    <source>
        <dbReference type="ARBA" id="ARBA00023306"/>
    </source>
</evidence>
<dbReference type="InterPro" id="IPR036565">
    <property type="entry name" value="Mur-like_cat_sf"/>
</dbReference>
<dbReference type="PANTHER" id="PTHR23135:SF4">
    <property type="entry name" value="UDP-N-ACETYLMURAMOYL-L-ALANYL-D-GLUTAMATE--2,6-DIAMINOPIMELATE LIGASE MURE HOMOLOG, CHLOROPLASTIC"/>
    <property type="match status" value="1"/>
</dbReference>
<dbReference type="GO" id="GO:0051301">
    <property type="term" value="P:cell division"/>
    <property type="evidence" value="ECO:0007669"/>
    <property type="project" value="UniProtKB-KW"/>
</dbReference>
<evidence type="ECO:0000256" key="7">
    <source>
        <dbReference type="ARBA" id="ARBA00022840"/>
    </source>
</evidence>
<dbReference type="InterPro" id="IPR036615">
    <property type="entry name" value="Mur_ligase_C_dom_sf"/>
</dbReference>
<comment type="subcellular location">
    <subcellularLocation>
        <location evidence="20 21">Cytoplasm</location>
    </subcellularLocation>
</comment>
<dbReference type="NCBIfam" id="TIGR01085">
    <property type="entry name" value="murE"/>
    <property type="match status" value="1"/>
</dbReference>
<feature type="binding site" evidence="20">
    <location>
        <position position="150"/>
    </location>
    <ligand>
        <name>UDP-N-acetyl-alpha-D-muramoyl-L-alanyl-D-glutamate</name>
        <dbReference type="ChEBI" id="CHEBI:83900"/>
    </ligand>
</feature>
<feature type="binding site" evidence="20">
    <location>
        <position position="178"/>
    </location>
    <ligand>
        <name>UDP-N-acetyl-alpha-D-muramoyl-L-alanyl-D-glutamate</name>
        <dbReference type="ChEBI" id="CHEBI:83900"/>
    </ligand>
</feature>
<comment type="similarity">
    <text evidence="2 20">Belongs to the MurCDEF family. MurE subfamily.</text>
</comment>
<evidence type="ECO:0000256" key="10">
    <source>
        <dbReference type="ARBA" id="ARBA00022984"/>
    </source>
</evidence>
<keyword evidence="8 20" id="KW-0460">Magnesium</keyword>
<dbReference type="Pfam" id="PF02875">
    <property type="entry name" value="Mur_ligase_C"/>
    <property type="match status" value="1"/>
</dbReference>
<evidence type="ECO:0000259" key="23">
    <source>
        <dbReference type="Pfam" id="PF02875"/>
    </source>
</evidence>
<evidence type="ECO:0000256" key="15">
    <source>
        <dbReference type="ARBA" id="ARBA00066633"/>
    </source>
</evidence>
<dbReference type="RefSeq" id="WP_368503986.1">
    <property type="nucleotide sequence ID" value="NZ_CP162551.1"/>
</dbReference>
<dbReference type="GO" id="GO:0005524">
    <property type="term" value="F:ATP binding"/>
    <property type="evidence" value="ECO:0007669"/>
    <property type="project" value="UniProtKB-UniRule"/>
</dbReference>
<dbReference type="GO" id="GO:0009252">
    <property type="term" value="P:peptidoglycan biosynthetic process"/>
    <property type="evidence" value="ECO:0007669"/>
    <property type="project" value="UniProtKB-UniRule"/>
</dbReference>
<evidence type="ECO:0000256" key="8">
    <source>
        <dbReference type="ARBA" id="ARBA00022842"/>
    </source>
</evidence>
<dbReference type="Gene3D" id="3.40.1190.10">
    <property type="entry name" value="Mur-like, catalytic domain"/>
    <property type="match status" value="1"/>
</dbReference>
<dbReference type="NCBIfam" id="NF001126">
    <property type="entry name" value="PRK00139.1-4"/>
    <property type="match status" value="1"/>
</dbReference>
<dbReference type="PANTHER" id="PTHR23135">
    <property type="entry name" value="MUR LIGASE FAMILY MEMBER"/>
    <property type="match status" value="1"/>
</dbReference>
<keyword evidence="9 20" id="KW-0133">Cell shape</keyword>
<protein>
    <recommendedName>
        <fullName evidence="16 20">UDP-N-acetylmuramoyl-L-alanyl-D-glutamate--2,6-diaminopimelate ligase</fullName>
        <ecNumber evidence="15 20">6.3.2.13</ecNumber>
    </recommendedName>
    <alternativeName>
        <fullName evidence="17 20">Meso-A2pm-adding enzyme</fullName>
    </alternativeName>
    <alternativeName>
        <fullName evidence="18 20">Meso-diaminopimelate-adding enzyme</fullName>
    </alternativeName>
    <alternativeName>
        <fullName evidence="19 20">UDP-MurNAc-L-Ala-D-Glu:meso-diaminopimelate ligase</fullName>
    </alternativeName>
    <alternativeName>
        <fullName evidence="20">UDP-MurNAc-tripeptide synthetase</fullName>
    </alternativeName>
    <alternativeName>
        <fullName evidence="20">UDP-N-acetylmuramyl-tripeptide synthetase</fullName>
    </alternativeName>
</protein>
<dbReference type="EC" id="6.3.2.13" evidence="15 20"/>
<feature type="binding site" evidence="20">
    <location>
        <begin position="151"/>
        <end position="152"/>
    </location>
    <ligand>
        <name>UDP-N-acetyl-alpha-D-muramoyl-L-alanyl-D-glutamate</name>
        <dbReference type="ChEBI" id="CHEBI:83900"/>
    </ligand>
</feature>
<dbReference type="FunFam" id="3.40.1390.10:FF:000005">
    <property type="entry name" value="UDP-N-acetylmuramoyl-L-alanyl-D-glutamate--2,6-diaminopimelate ligase"/>
    <property type="match status" value="1"/>
</dbReference>
<evidence type="ECO:0000256" key="4">
    <source>
        <dbReference type="ARBA" id="ARBA00022598"/>
    </source>
</evidence>
<reference evidence="25" key="1">
    <citation type="submission" date="2024-07" db="EMBL/GenBank/DDBJ databases">
        <title>Identification and characteristics of an arsenic-resistant bacterial isolate, which belongs to a novel species.</title>
        <authorList>
            <person name="Juszczyk A."/>
            <person name="Kowalczyk A."/>
            <person name="Was K."/>
            <person name="Kosowicz W."/>
            <person name="Budzyn A."/>
            <person name="Latowski D."/>
        </authorList>
    </citation>
    <scope>NUCLEOTIDE SEQUENCE</scope>
    <source>
        <strain evidence="25">As8PL</strain>
    </source>
</reference>
<evidence type="ECO:0000313" key="25">
    <source>
        <dbReference type="EMBL" id="XDI36557.1"/>
    </source>
</evidence>
<evidence type="ECO:0000256" key="17">
    <source>
        <dbReference type="ARBA" id="ARBA00075482"/>
    </source>
</evidence>
<feature type="modified residue" description="N6-carboxylysine" evidence="20">
    <location>
        <position position="218"/>
    </location>
</feature>
<feature type="binding site" evidence="20">
    <location>
        <position position="460"/>
    </location>
    <ligand>
        <name>meso-2,6-diaminopimelate</name>
        <dbReference type="ChEBI" id="CHEBI:57791"/>
    </ligand>
</feature>
<keyword evidence="5 20" id="KW-0132">Cell division</keyword>
<evidence type="ECO:0000259" key="24">
    <source>
        <dbReference type="Pfam" id="PF08245"/>
    </source>
</evidence>
<evidence type="ECO:0000256" key="1">
    <source>
        <dbReference type="ARBA" id="ARBA00004752"/>
    </source>
</evidence>
<keyword evidence="4 20" id="KW-0436">Ligase</keyword>
<dbReference type="Pfam" id="PF08245">
    <property type="entry name" value="Mur_ligase_M"/>
    <property type="match status" value="1"/>
</dbReference>
<dbReference type="InterPro" id="IPR013221">
    <property type="entry name" value="Mur_ligase_cen"/>
</dbReference>
<keyword evidence="10 20" id="KW-0573">Peptidoglycan synthesis</keyword>